<feature type="domain" description="N-acetyltransferase" evidence="3">
    <location>
        <begin position="3"/>
        <end position="143"/>
    </location>
</feature>
<dbReference type="CDD" id="cd04301">
    <property type="entry name" value="NAT_SF"/>
    <property type="match status" value="1"/>
</dbReference>
<dbReference type="GO" id="GO:0016747">
    <property type="term" value="F:acyltransferase activity, transferring groups other than amino-acyl groups"/>
    <property type="evidence" value="ECO:0007669"/>
    <property type="project" value="InterPro"/>
</dbReference>
<dbReference type="AlphaFoldDB" id="A0A558DN80"/>
<dbReference type="Proteomes" id="UP000316649">
    <property type="component" value="Unassembled WGS sequence"/>
</dbReference>
<gene>
    <name evidence="4" type="ORF">FHP88_10580</name>
</gene>
<reference evidence="4 5" key="1">
    <citation type="submission" date="2019-07" db="EMBL/GenBank/DDBJ databases">
        <title>The pathways for chlorine oxyanion respiration interact through the shared metabolite chlorate.</title>
        <authorList>
            <person name="Barnum T.P."/>
            <person name="Cheng Y."/>
            <person name="Hill K.A."/>
            <person name="Lucas L.N."/>
            <person name="Carlson H.K."/>
            <person name="Coates J.D."/>
        </authorList>
    </citation>
    <scope>NUCLEOTIDE SEQUENCE [LARGE SCALE GENOMIC DNA]</scope>
    <source>
        <strain evidence="4 5">BK-1</strain>
    </source>
</reference>
<proteinExistence type="predicted"/>
<name>A0A558DN80_9GAMM</name>
<organism evidence="4 5">
    <name type="scientific">Sedimenticola selenatireducens</name>
    <dbReference type="NCBI Taxonomy" id="191960"/>
    <lineage>
        <taxon>Bacteria</taxon>
        <taxon>Pseudomonadati</taxon>
        <taxon>Pseudomonadota</taxon>
        <taxon>Gammaproteobacteria</taxon>
        <taxon>Chromatiales</taxon>
        <taxon>Sedimenticolaceae</taxon>
        <taxon>Sedimenticola</taxon>
    </lineage>
</organism>
<evidence type="ECO:0000256" key="2">
    <source>
        <dbReference type="ARBA" id="ARBA00023315"/>
    </source>
</evidence>
<keyword evidence="1 4" id="KW-0808">Transferase</keyword>
<dbReference type="Gene3D" id="3.40.630.30">
    <property type="match status" value="1"/>
</dbReference>
<dbReference type="PANTHER" id="PTHR43800">
    <property type="entry name" value="PEPTIDYL-LYSINE N-ACETYLTRANSFERASE YJAB"/>
    <property type="match status" value="1"/>
</dbReference>
<protein>
    <submittedName>
        <fullName evidence="4">GNAT family N-acetyltransferase</fullName>
    </submittedName>
</protein>
<dbReference type="PANTHER" id="PTHR43800:SF1">
    <property type="entry name" value="PEPTIDYL-LYSINE N-ACETYLTRANSFERASE YJAB"/>
    <property type="match status" value="1"/>
</dbReference>
<dbReference type="SUPFAM" id="SSF55729">
    <property type="entry name" value="Acyl-CoA N-acyltransferases (Nat)"/>
    <property type="match status" value="1"/>
</dbReference>
<evidence type="ECO:0000259" key="3">
    <source>
        <dbReference type="PROSITE" id="PS51186"/>
    </source>
</evidence>
<keyword evidence="5" id="KW-1185">Reference proteome</keyword>
<comment type="caution">
    <text evidence="4">The sequence shown here is derived from an EMBL/GenBank/DDBJ whole genome shotgun (WGS) entry which is preliminary data.</text>
</comment>
<dbReference type="PROSITE" id="PS51186">
    <property type="entry name" value="GNAT"/>
    <property type="match status" value="1"/>
</dbReference>
<dbReference type="InterPro" id="IPR016181">
    <property type="entry name" value="Acyl_CoA_acyltransferase"/>
</dbReference>
<evidence type="ECO:0000256" key="1">
    <source>
        <dbReference type="ARBA" id="ARBA00022679"/>
    </source>
</evidence>
<dbReference type="Pfam" id="PF13508">
    <property type="entry name" value="Acetyltransf_7"/>
    <property type="match status" value="1"/>
</dbReference>
<keyword evidence="2" id="KW-0012">Acyltransferase</keyword>
<dbReference type="OrthoDB" id="336415at2"/>
<dbReference type="InterPro" id="IPR000182">
    <property type="entry name" value="GNAT_dom"/>
</dbReference>
<sequence length="161" mass="18369">MSVQIRQYENTDLDAVLSSWEVATRLAHPFMTDKFIAQERKNVAEIYLPNTDTWVVQIDGEVKGFIALMGNEVGAIFLQPEFHGQGVGKALMDKAQELHGELEVEVFKENTIGRHFYSRYGFEHLVEKLHEPTGQQVLRLKFTSNKAMHPTAHSLRSRSGR</sequence>
<accession>A0A558DN80</accession>
<evidence type="ECO:0000313" key="4">
    <source>
        <dbReference type="EMBL" id="TVO74939.1"/>
    </source>
</evidence>
<evidence type="ECO:0000313" key="5">
    <source>
        <dbReference type="Proteomes" id="UP000316649"/>
    </source>
</evidence>
<dbReference type="EMBL" id="VMNH01000010">
    <property type="protein sequence ID" value="TVO74939.1"/>
    <property type="molecule type" value="Genomic_DNA"/>
</dbReference>